<sequence length="278" mass="29954">MSIRVDSLRFAWLAALWVGGAGACSIAADGGDPPAGDRDVPEEAVDSAAQAFTLASPELAAVLAAFHTLEIMEAQIALTRATDQYVREFAQTMLDHHTAASQLLGATLAQLGMTPLDNPISLALIEQAAQDKLRLEGLTGDDFDWTYINLQIQLHREFLGEIQEQLAVVGPELQPGISHLVPDIRSTASQHLAFATSLLSLVDTRYVPESRHPSGYFSPGYLPGAPYSPPGSSYYGYGGTAPYSPYGSPYYGYYGRGTPYSPAPYPYSPYPGYPGYRP</sequence>
<reference evidence="3 4" key="1">
    <citation type="submission" date="2015-09" db="EMBL/GenBank/DDBJ databases">
        <title>Sorangium comparison.</title>
        <authorList>
            <person name="Zaburannyi N."/>
            <person name="Bunk B."/>
            <person name="Overmann J."/>
            <person name="Mueller R."/>
        </authorList>
    </citation>
    <scope>NUCLEOTIDE SEQUENCE [LARGE SCALE GENOMIC DNA]</scope>
    <source>
        <strain evidence="3 4">So ce26</strain>
    </source>
</reference>
<dbReference type="Proteomes" id="UP000238348">
    <property type="component" value="Chromosome"/>
</dbReference>
<evidence type="ECO:0000259" key="2">
    <source>
        <dbReference type="Pfam" id="PF13628"/>
    </source>
</evidence>
<dbReference type="AlphaFoldDB" id="A0A2L0FBF5"/>
<proteinExistence type="predicted"/>
<keyword evidence="1" id="KW-0732">Signal</keyword>
<dbReference type="EMBL" id="CP012673">
    <property type="protein sequence ID" value="AUX48759.1"/>
    <property type="molecule type" value="Genomic_DNA"/>
</dbReference>
<dbReference type="Pfam" id="PF13628">
    <property type="entry name" value="DUF4142"/>
    <property type="match status" value="1"/>
</dbReference>
<dbReference type="PANTHER" id="PTHR38593">
    <property type="entry name" value="BLR2558 PROTEIN"/>
    <property type="match status" value="1"/>
</dbReference>
<dbReference type="PROSITE" id="PS51257">
    <property type="entry name" value="PROKAR_LIPOPROTEIN"/>
    <property type="match status" value="1"/>
</dbReference>
<evidence type="ECO:0000256" key="1">
    <source>
        <dbReference type="SAM" id="SignalP"/>
    </source>
</evidence>
<dbReference type="PANTHER" id="PTHR38593:SF1">
    <property type="entry name" value="BLR2558 PROTEIN"/>
    <property type="match status" value="1"/>
</dbReference>
<organism evidence="3 4">
    <name type="scientific">Sorangium cellulosum</name>
    <name type="common">Polyangium cellulosum</name>
    <dbReference type="NCBI Taxonomy" id="56"/>
    <lineage>
        <taxon>Bacteria</taxon>
        <taxon>Pseudomonadati</taxon>
        <taxon>Myxococcota</taxon>
        <taxon>Polyangia</taxon>
        <taxon>Polyangiales</taxon>
        <taxon>Polyangiaceae</taxon>
        <taxon>Sorangium</taxon>
    </lineage>
</organism>
<evidence type="ECO:0000313" key="4">
    <source>
        <dbReference type="Proteomes" id="UP000238348"/>
    </source>
</evidence>
<protein>
    <recommendedName>
        <fullName evidence="2">DUF4142 domain-containing protein</fullName>
    </recommendedName>
</protein>
<evidence type="ECO:0000313" key="3">
    <source>
        <dbReference type="EMBL" id="AUX48759.1"/>
    </source>
</evidence>
<feature type="signal peptide" evidence="1">
    <location>
        <begin position="1"/>
        <end position="23"/>
    </location>
</feature>
<dbReference type="InterPro" id="IPR025419">
    <property type="entry name" value="DUF4142"/>
</dbReference>
<accession>A0A2L0FBF5</accession>
<feature type="domain" description="DUF4142" evidence="2">
    <location>
        <begin position="58"/>
        <end position="194"/>
    </location>
</feature>
<dbReference type="Gene3D" id="1.20.1260.10">
    <property type="match status" value="1"/>
</dbReference>
<dbReference type="InterPro" id="IPR012347">
    <property type="entry name" value="Ferritin-like"/>
</dbReference>
<name>A0A2L0FBF5_SORCE</name>
<feature type="chain" id="PRO_5014733402" description="DUF4142 domain-containing protein" evidence="1">
    <location>
        <begin position="24"/>
        <end position="278"/>
    </location>
</feature>
<dbReference type="OrthoDB" id="5517360at2"/>
<gene>
    <name evidence="3" type="ORF">SOCE26_103000</name>
</gene>